<evidence type="ECO:0000313" key="3">
    <source>
        <dbReference type="EMBL" id="KAA3674424.1"/>
    </source>
</evidence>
<proteinExistence type="predicted"/>
<protein>
    <submittedName>
        <fullName evidence="3">Uncharacterized protein</fullName>
    </submittedName>
</protein>
<feature type="signal peptide" evidence="2">
    <location>
        <begin position="1"/>
        <end position="18"/>
    </location>
</feature>
<comment type="caution">
    <text evidence="3">The sequence shown here is derived from an EMBL/GenBank/DDBJ whole genome shotgun (WGS) entry which is preliminary data.</text>
</comment>
<keyword evidence="2" id="KW-0732">Signal</keyword>
<evidence type="ECO:0000256" key="2">
    <source>
        <dbReference type="SAM" id="SignalP"/>
    </source>
</evidence>
<accession>A0A5J4NG89</accession>
<name>A0A5J4NG89_9TREM</name>
<keyword evidence="4" id="KW-1185">Reference proteome</keyword>
<feature type="chain" id="PRO_5023851008" evidence="2">
    <location>
        <begin position="19"/>
        <end position="237"/>
    </location>
</feature>
<sequence>MLMCAFCLMMVLVSYHRSNLQVKANTRTYLQQLNWYTIRPEATVRPVNLQNHQSRRTGQSEKRDTTSQPIVPPVLTGKPKNIRKNDNPIASFLRSTPLGTYKMKVHRRPKIPQSTTLYAPFKNQPDLVLWITKCYSDLLENFQPEDANHRQPLSLTKRDEHLDNPHLSVYEAEAQCGILRKFLRKLKRMVNHIQLPSCNKRMVAKQLINREQNQAISRLLGEFITKGIFQELDYNRK</sequence>
<reference evidence="3 4" key="1">
    <citation type="journal article" date="2019" name="Gigascience">
        <title>Whole-genome sequence of the oriental lung fluke Paragonimus westermani.</title>
        <authorList>
            <person name="Oey H."/>
            <person name="Zakrzewski M."/>
            <person name="Narain K."/>
            <person name="Devi K.R."/>
            <person name="Agatsuma T."/>
            <person name="Nawaratna S."/>
            <person name="Gobert G.N."/>
            <person name="Jones M.K."/>
            <person name="Ragan M.A."/>
            <person name="McManus D.P."/>
            <person name="Krause L."/>
        </authorList>
    </citation>
    <scope>NUCLEOTIDE SEQUENCE [LARGE SCALE GENOMIC DNA]</scope>
    <source>
        <strain evidence="3 4">IND2009</strain>
    </source>
</reference>
<evidence type="ECO:0000256" key="1">
    <source>
        <dbReference type="SAM" id="MobiDB-lite"/>
    </source>
</evidence>
<feature type="region of interest" description="Disordered" evidence="1">
    <location>
        <begin position="46"/>
        <end position="87"/>
    </location>
</feature>
<organism evidence="3 4">
    <name type="scientific">Paragonimus westermani</name>
    <dbReference type="NCBI Taxonomy" id="34504"/>
    <lineage>
        <taxon>Eukaryota</taxon>
        <taxon>Metazoa</taxon>
        <taxon>Spiralia</taxon>
        <taxon>Lophotrochozoa</taxon>
        <taxon>Platyhelminthes</taxon>
        <taxon>Trematoda</taxon>
        <taxon>Digenea</taxon>
        <taxon>Plagiorchiida</taxon>
        <taxon>Troglotremata</taxon>
        <taxon>Troglotrematidae</taxon>
        <taxon>Paragonimus</taxon>
    </lineage>
</organism>
<dbReference type="Proteomes" id="UP000324629">
    <property type="component" value="Unassembled WGS sequence"/>
</dbReference>
<gene>
    <name evidence="3" type="ORF">DEA37_0011686</name>
</gene>
<dbReference type="EMBL" id="QNGE01003159">
    <property type="protein sequence ID" value="KAA3674424.1"/>
    <property type="molecule type" value="Genomic_DNA"/>
</dbReference>
<dbReference type="AlphaFoldDB" id="A0A5J4NG89"/>
<evidence type="ECO:0000313" key="4">
    <source>
        <dbReference type="Proteomes" id="UP000324629"/>
    </source>
</evidence>